<comment type="similarity">
    <text evidence="1">Belongs to the LysR transcriptional regulatory family.</text>
</comment>
<dbReference type="SUPFAM" id="SSF46785">
    <property type="entry name" value="Winged helix' DNA-binding domain"/>
    <property type="match status" value="1"/>
</dbReference>
<dbReference type="PRINTS" id="PR00039">
    <property type="entry name" value="HTHLYSR"/>
</dbReference>
<dbReference type="GO" id="GO:0000976">
    <property type="term" value="F:transcription cis-regulatory region binding"/>
    <property type="evidence" value="ECO:0007669"/>
    <property type="project" value="TreeGrafter"/>
</dbReference>
<gene>
    <name evidence="6" type="ORF">IAD15_02580</name>
</gene>
<organism evidence="6 7">
    <name type="scientific">Candidatus Fimiplasma intestinipullorum</name>
    <dbReference type="NCBI Taxonomy" id="2840825"/>
    <lineage>
        <taxon>Bacteria</taxon>
        <taxon>Bacillati</taxon>
        <taxon>Bacillota</taxon>
        <taxon>Clostridia</taxon>
        <taxon>Eubacteriales</taxon>
        <taxon>Candidatus Fimiplasma</taxon>
    </lineage>
</organism>
<dbReference type="PROSITE" id="PS50931">
    <property type="entry name" value="HTH_LYSR"/>
    <property type="match status" value="1"/>
</dbReference>
<feature type="domain" description="HTH lysR-type" evidence="5">
    <location>
        <begin position="1"/>
        <end position="58"/>
    </location>
</feature>
<evidence type="ECO:0000256" key="2">
    <source>
        <dbReference type="ARBA" id="ARBA00023015"/>
    </source>
</evidence>
<evidence type="ECO:0000313" key="6">
    <source>
        <dbReference type="EMBL" id="HIU12937.1"/>
    </source>
</evidence>
<evidence type="ECO:0000256" key="4">
    <source>
        <dbReference type="ARBA" id="ARBA00023163"/>
    </source>
</evidence>
<proteinExistence type="inferred from homology"/>
<dbReference type="Gene3D" id="1.10.10.10">
    <property type="entry name" value="Winged helix-like DNA-binding domain superfamily/Winged helix DNA-binding domain"/>
    <property type="match status" value="1"/>
</dbReference>
<dbReference type="PANTHER" id="PTHR30126">
    <property type="entry name" value="HTH-TYPE TRANSCRIPTIONAL REGULATOR"/>
    <property type="match status" value="1"/>
</dbReference>
<dbReference type="FunFam" id="1.10.10.10:FF:000001">
    <property type="entry name" value="LysR family transcriptional regulator"/>
    <property type="match status" value="1"/>
</dbReference>
<evidence type="ECO:0000259" key="5">
    <source>
        <dbReference type="PROSITE" id="PS50931"/>
    </source>
</evidence>
<comment type="caution">
    <text evidence="6">The sequence shown here is derived from an EMBL/GenBank/DDBJ whole genome shotgun (WGS) entry which is preliminary data.</text>
</comment>
<evidence type="ECO:0000256" key="3">
    <source>
        <dbReference type="ARBA" id="ARBA00023125"/>
    </source>
</evidence>
<keyword evidence="2" id="KW-0805">Transcription regulation</keyword>
<dbReference type="InterPro" id="IPR036388">
    <property type="entry name" value="WH-like_DNA-bd_sf"/>
</dbReference>
<dbReference type="CDD" id="cd05466">
    <property type="entry name" value="PBP2_LTTR_substrate"/>
    <property type="match status" value="1"/>
</dbReference>
<evidence type="ECO:0000256" key="1">
    <source>
        <dbReference type="ARBA" id="ARBA00009437"/>
    </source>
</evidence>
<dbReference type="SUPFAM" id="SSF53850">
    <property type="entry name" value="Periplasmic binding protein-like II"/>
    <property type="match status" value="1"/>
</dbReference>
<dbReference type="EMBL" id="DVMJ01000017">
    <property type="protein sequence ID" value="HIU12937.1"/>
    <property type="molecule type" value="Genomic_DNA"/>
</dbReference>
<accession>A0A9D1HNF3</accession>
<dbReference type="InterPro" id="IPR036390">
    <property type="entry name" value="WH_DNA-bd_sf"/>
</dbReference>
<name>A0A9D1HNF3_9FIRM</name>
<reference evidence="6" key="2">
    <citation type="journal article" date="2021" name="PeerJ">
        <title>Extensive microbial diversity within the chicken gut microbiome revealed by metagenomics and culture.</title>
        <authorList>
            <person name="Gilroy R."/>
            <person name="Ravi A."/>
            <person name="Getino M."/>
            <person name="Pursley I."/>
            <person name="Horton D.L."/>
            <person name="Alikhan N.F."/>
            <person name="Baker D."/>
            <person name="Gharbi K."/>
            <person name="Hall N."/>
            <person name="Watson M."/>
            <person name="Adriaenssens E.M."/>
            <person name="Foster-Nyarko E."/>
            <person name="Jarju S."/>
            <person name="Secka A."/>
            <person name="Antonio M."/>
            <person name="Oren A."/>
            <person name="Chaudhuri R.R."/>
            <person name="La Ragione R."/>
            <person name="Hildebrand F."/>
            <person name="Pallen M.J."/>
        </authorList>
    </citation>
    <scope>NUCLEOTIDE SEQUENCE</scope>
    <source>
        <strain evidence="6">CHK195-11698</strain>
    </source>
</reference>
<protein>
    <submittedName>
        <fullName evidence="6">LysR family transcriptional regulator</fullName>
    </submittedName>
</protein>
<evidence type="ECO:0000313" key="7">
    <source>
        <dbReference type="Proteomes" id="UP000824175"/>
    </source>
</evidence>
<dbReference type="GO" id="GO:0003700">
    <property type="term" value="F:DNA-binding transcription factor activity"/>
    <property type="evidence" value="ECO:0007669"/>
    <property type="project" value="InterPro"/>
</dbReference>
<dbReference type="AlphaFoldDB" id="A0A9D1HNF3"/>
<dbReference type="Gene3D" id="3.40.190.290">
    <property type="match status" value="1"/>
</dbReference>
<dbReference type="InterPro" id="IPR005119">
    <property type="entry name" value="LysR_subst-bd"/>
</dbReference>
<dbReference type="Pfam" id="PF00126">
    <property type="entry name" value="HTH_1"/>
    <property type="match status" value="1"/>
</dbReference>
<dbReference type="InterPro" id="IPR000847">
    <property type="entry name" value="LysR_HTH_N"/>
</dbReference>
<dbReference type="Proteomes" id="UP000824175">
    <property type="component" value="Unassembled WGS sequence"/>
</dbReference>
<dbReference type="Pfam" id="PF03466">
    <property type="entry name" value="LysR_substrate"/>
    <property type="match status" value="1"/>
</dbReference>
<sequence>MEIRQLIYFIEVVKQKGVTQAAKALHMTQPPITRQLHLLEEELGCSLFDRSSRRLILTEAGRHFYERAQTILGLCDATVLDMANYEAGHQGTLRLGVVSSLEERVFTPHLLAFSQKYPQIRFEIFNANTYQLLEKLHQGELEMALVRTPFADSQLVSQILARDYLVAVGRESFFTAADPMPLLVYRRWQQVIEAYCQSRGMKPWIRLCCDTAQTTLSLAKEGMGVGILPMSAVPEDLPSHLCLKKLDEAYFTSEIVMVCLDPQLLTPAAKHFWQEMPKQPF</sequence>
<reference evidence="6" key="1">
    <citation type="submission" date="2020-10" db="EMBL/GenBank/DDBJ databases">
        <authorList>
            <person name="Gilroy R."/>
        </authorList>
    </citation>
    <scope>NUCLEOTIDE SEQUENCE</scope>
    <source>
        <strain evidence="6">CHK195-11698</strain>
    </source>
</reference>
<keyword evidence="3" id="KW-0238">DNA-binding</keyword>
<keyword evidence="4" id="KW-0804">Transcription</keyword>
<dbReference type="PANTHER" id="PTHR30126:SF40">
    <property type="entry name" value="HTH-TYPE TRANSCRIPTIONAL REGULATOR GLTR"/>
    <property type="match status" value="1"/>
</dbReference>